<organism evidence="3 4">
    <name type="scientific">Phytophthora sojae (strain P6497)</name>
    <name type="common">Soybean stem and root rot agent</name>
    <name type="synonym">Phytophthora megasperma f. sp. glycines</name>
    <dbReference type="NCBI Taxonomy" id="1094619"/>
    <lineage>
        <taxon>Eukaryota</taxon>
        <taxon>Sar</taxon>
        <taxon>Stramenopiles</taxon>
        <taxon>Oomycota</taxon>
        <taxon>Peronosporomycetes</taxon>
        <taxon>Peronosporales</taxon>
        <taxon>Peronosporaceae</taxon>
        <taxon>Phytophthora</taxon>
    </lineage>
</organism>
<sequence length="373" mass="43345">MATPPSSIEENGPFEREVATSKDTAAEAKRARRSEIEKKSRLRRLDIINRMRDEVKQLENVYAAMSRSAASSYRLMQSHHGLSDFSGAASMDELQRKYSELTLVTQELEKDQAAIRRLLQEHEFYQRYTRNMSTEDAFAIWDSGIPTSLSFAAKFRHLLTSECYEFARKTYEEIRKFTECGIFDTTMSSFMGWTDKRKYYSSTQSLLFAFTKQFPSENVEELFTKTWNMFLNGSELAKMVFDASTRTRLQVLQVLDRDLLVIRRDHYTPRFPITLVSVQLMFRLQTPTGYTFCLRTIPSPEIQNATKPGSTHSIEYFNRLYDGYDNPAGCEVVHGGSVDDHDRLRSNYWLYEMVCSVLRWESSTIAPLFLLRT</sequence>
<gene>
    <name evidence="3" type="ORF">PHYSODRAFT_488151</name>
</gene>
<protein>
    <submittedName>
        <fullName evidence="3">Uncharacterized protein</fullName>
    </submittedName>
</protein>
<dbReference type="SMR" id="G4ZBG8"/>
<dbReference type="RefSeq" id="XP_009522607.1">
    <property type="nucleotide sequence ID" value="XM_009524312.1"/>
</dbReference>
<evidence type="ECO:0000313" key="4">
    <source>
        <dbReference type="Proteomes" id="UP000002640"/>
    </source>
</evidence>
<evidence type="ECO:0000256" key="1">
    <source>
        <dbReference type="SAM" id="Coils"/>
    </source>
</evidence>
<keyword evidence="4" id="KW-1185">Reference proteome</keyword>
<feature type="region of interest" description="Disordered" evidence="2">
    <location>
        <begin position="1"/>
        <end position="32"/>
    </location>
</feature>
<dbReference type="AlphaFoldDB" id="G4ZBG8"/>
<proteinExistence type="predicted"/>
<keyword evidence="1" id="KW-0175">Coiled coil</keyword>
<dbReference type="EMBL" id="JH159153">
    <property type="protein sequence ID" value="EGZ19890.1"/>
    <property type="molecule type" value="Genomic_DNA"/>
</dbReference>
<feature type="coiled-coil region" evidence="1">
    <location>
        <begin position="48"/>
        <end position="121"/>
    </location>
</feature>
<dbReference type="KEGG" id="psoj:PHYSODRAFT_488151"/>
<dbReference type="Proteomes" id="UP000002640">
    <property type="component" value="Unassembled WGS sequence"/>
</dbReference>
<dbReference type="GeneID" id="20656248"/>
<name>G4ZBG8_PHYSP</name>
<accession>G4ZBG8</accession>
<reference evidence="3 4" key="1">
    <citation type="journal article" date="2006" name="Science">
        <title>Phytophthora genome sequences uncover evolutionary origins and mechanisms of pathogenesis.</title>
        <authorList>
            <person name="Tyler B.M."/>
            <person name="Tripathy S."/>
            <person name="Zhang X."/>
            <person name="Dehal P."/>
            <person name="Jiang R.H."/>
            <person name="Aerts A."/>
            <person name="Arredondo F.D."/>
            <person name="Baxter L."/>
            <person name="Bensasson D."/>
            <person name="Beynon J.L."/>
            <person name="Chapman J."/>
            <person name="Damasceno C.M."/>
            <person name="Dorrance A.E."/>
            <person name="Dou D."/>
            <person name="Dickerman A.W."/>
            <person name="Dubchak I.L."/>
            <person name="Garbelotto M."/>
            <person name="Gijzen M."/>
            <person name="Gordon S.G."/>
            <person name="Govers F."/>
            <person name="Grunwald N.J."/>
            <person name="Huang W."/>
            <person name="Ivors K.L."/>
            <person name="Jones R.W."/>
            <person name="Kamoun S."/>
            <person name="Krampis K."/>
            <person name="Lamour K.H."/>
            <person name="Lee M.K."/>
            <person name="McDonald W.H."/>
            <person name="Medina M."/>
            <person name="Meijer H.J."/>
            <person name="Nordberg E.K."/>
            <person name="Maclean D.J."/>
            <person name="Ospina-Giraldo M.D."/>
            <person name="Morris P.F."/>
            <person name="Phuntumart V."/>
            <person name="Putnam N.H."/>
            <person name="Rash S."/>
            <person name="Rose J.K."/>
            <person name="Sakihama Y."/>
            <person name="Salamov A.A."/>
            <person name="Savidor A."/>
            <person name="Scheuring C.F."/>
            <person name="Smith B.M."/>
            <person name="Sobral B.W."/>
            <person name="Terry A."/>
            <person name="Torto-Alalibo T.A."/>
            <person name="Win J."/>
            <person name="Xu Z."/>
            <person name="Zhang H."/>
            <person name="Grigoriev I.V."/>
            <person name="Rokhsar D.S."/>
            <person name="Boore J.L."/>
        </authorList>
    </citation>
    <scope>NUCLEOTIDE SEQUENCE [LARGE SCALE GENOMIC DNA]</scope>
    <source>
        <strain evidence="3 4">P6497</strain>
    </source>
</reference>
<feature type="compositionally biased region" description="Basic and acidic residues" evidence="2">
    <location>
        <begin position="13"/>
        <end position="32"/>
    </location>
</feature>
<evidence type="ECO:0000256" key="2">
    <source>
        <dbReference type="SAM" id="MobiDB-lite"/>
    </source>
</evidence>
<evidence type="ECO:0000313" key="3">
    <source>
        <dbReference type="EMBL" id="EGZ19890.1"/>
    </source>
</evidence>
<dbReference type="InParanoid" id="G4ZBG8"/>